<organism evidence="9 10">
    <name type="scientific">Pyrocoelia pectoralis</name>
    <dbReference type="NCBI Taxonomy" id="417401"/>
    <lineage>
        <taxon>Eukaryota</taxon>
        <taxon>Metazoa</taxon>
        <taxon>Ecdysozoa</taxon>
        <taxon>Arthropoda</taxon>
        <taxon>Hexapoda</taxon>
        <taxon>Insecta</taxon>
        <taxon>Pterygota</taxon>
        <taxon>Neoptera</taxon>
        <taxon>Endopterygota</taxon>
        <taxon>Coleoptera</taxon>
        <taxon>Polyphaga</taxon>
        <taxon>Elateriformia</taxon>
        <taxon>Elateroidea</taxon>
        <taxon>Lampyridae</taxon>
        <taxon>Lampyrinae</taxon>
        <taxon>Pyrocoelia</taxon>
    </lineage>
</organism>
<evidence type="ECO:0000256" key="1">
    <source>
        <dbReference type="ARBA" id="ARBA00001968"/>
    </source>
</evidence>
<evidence type="ECO:0000313" key="10">
    <source>
        <dbReference type="Proteomes" id="UP001329430"/>
    </source>
</evidence>
<proteinExistence type="inferred from homology"/>
<evidence type="ECO:0000313" key="9">
    <source>
        <dbReference type="EMBL" id="KAK5648020.1"/>
    </source>
</evidence>
<keyword evidence="5" id="KW-0479">Metal-binding</keyword>
<dbReference type="PANTHER" id="PTHR22930:SF289">
    <property type="entry name" value="DDE TNP4 DOMAIN-CONTAINING PROTEIN-RELATED"/>
    <property type="match status" value="1"/>
</dbReference>
<reference evidence="9 10" key="1">
    <citation type="journal article" date="2024" name="Insects">
        <title>An Improved Chromosome-Level Genome Assembly of the Firefly Pyrocoelia pectoralis.</title>
        <authorList>
            <person name="Fu X."/>
            <person name="Meyer-Rochow V.B."/>
            <person name="Ballantyne L."/>
            <person name="Zhu X."/>
        </authorList>
    </citation>
    <scope>NUCLEOTIDE SEQUENCE [LARGE SCALE GENOMIC DNA]</scope>
    <source>
        <strain evidence="9">XCY_ONT2</strain>
    </source>
</reference>
<evidence type="ECO:0000256" key="4">
    <source>
        <dbReference type="ARBA" id="ARBA00022722"/>
    </source>
</evidence>
<comment type="similarity">
    <text evidence="3">Belongs to the HARBI1 family.</text>
</comment>
<dbReference type="GO" id="GO:0005634">
    <property type="term" value="C:nucleus"/>
    <property type="evidence" value="ECO:0007669"/>
    <property type="project" value="UniProtKB-SubCell"/>
</dbReference>
<evidence type="ECO:0000256" key="7">
    <source>
        <dbReference type="ARBA" id="ARBA00023242"/>
    </source>
</evidence>
<dbReference type="PANTHER" id="PTHR22930">
    <property type="match status" value="1"/>
</dbReference>
<dbReference type="AlphaFoldDB" id="A0AAN7ZI94"/>
<comment type="caution">
    <text evidence="9">The sequence shown here is derived from an EMBL/GenBank/DDBJ whole genome shotgun (WGS) entry which is preliminary data.</text>
</comment>
<keyword evidence="4" id="KW-0540">Nuclease</keyword>
<protein>
    <recommendedName>
        <fullName evidence="8">DDE Tnp4 domain-containing protein</fullName>
    </recommendedName>
</protein>
<evidence type="ECO:0000256" key="5">
    <source>
        <dbReference type="ARBA" id="ARBA00022723"/>
    </source>
</evidence>
<dbReference type="InterPro" id="IPR045249">
    <property type="entry name" value="HARBI1-like"/>
</dbReference>
<comment type="subcellular location">
    <subcellularLocation>
        <location evidence="2">Nucleus</location>
    </subcellularLocation>
</comment>
<gene>
    <name evidence="9" type="ORF">RI129_002912</name>
</gene>
<keyword evidence="7" id="KW-0539">Nucleus</keyword>
<dbReference type="GO" id="GO:0046872">
    <property type="term" value="F:metal ion binding"/>
    <property type="evidence" value="ECO:0007669"/>
    <property type="project" value="UniProtKB-KW"/>
</dbReference>
<dbReference type="GO" id="GO:0016787">
    <property type="term" value="F:hydrolase activity"/>
    <property type="evidence" value="ECO:0007669"/>
    <property type="project" value="UniProtKB-KW"/>
</dbReference>
<dbReference type="Pfam" id="PF13359">
    <property type="entry name" value="DDE_Tnp_4"/>
    <property type="match status" value="1"/>
</dbReference>
<dbReference type="EMBL" id="JAVRBK010000002">
    <property type="protein sequence ID" value="KAK5648020.1"/>
    <property type="molecule type" value="Genomic_DNA"/>
</dbReference>
<feature type="domain" description="DDE Tnp4" evidence="8">
    <location>
        <begin position="176"/>
        <end position="330"/>
    </location>
</feature>
<evidence type="ECO:0000259" key="8">
    <source>
        <dbReference type="Pfam" id="PF13359"/>
    </source>
</evidence>
<comment type="cofactor">
    <cofactor evidence="1">
        <name>a divalent metal cation</name>
        <dbReference type="ChEBI" id="CHEBI:60240"/>
    </cofactor>
</comment>
<keyword evidence="6" id="KW-0378">Hydrolase</keyword>
<sequence length="383" mass="43925">MAFVEEEFFIDDDLDILDIVEFGFPRKVYNRTNHFEDLDNLTFFKRFRLTKNTVFHLLELIECSQSCRCVFDNNDNNLYVLPFLFVITCIFRNNSVTPIDQLLAVLRFYVSAGHLSTVSDFIGTDVSTASRIVAKVTRAIAKLYPQFVKMPDPNDFIEAQTDFYRVVSFPRVIGCVDGTNIRIQSPAVAVCGEDAEIFRNRKSYFSINTQLTCSADLKFINVVARWPGSTHDSTIFNNCALKAQFERGDYPNSYLLGDCGYPMRNYFLTPLLNPNGRAQQLYNNSLIRTRISIERAIGVWKRRFPIMAYGTRLKLDTILTIIVATTVLHNLAIDMNEPEPPLPEEVNINELHYLIEMGQIPEVPQNNNAHQHVAQLINYFSNL</sequence>
<dbReference type="InterPro" id="IPR027806">
    <property type="entry name" value="HARBI1_dom"/>
</dbReference>
<dbReference type="GO" id="GO:0004518">
    <property type="term" value="F:nuclease activity"/>
    <property type="evidence" value="ECO:0007669"/>
    <property type="project" value="UniProtKB-KW"/>
</dbReference>
<name>A0AAN7ZI94_9COLE</name>
<dbReference type="Proteomes" id="UP001329430">
    <property type="component" value="Chromosome 2"/>
</dbReference>
<evidence type="ECO:0000256" key="3">
    <source>
        <dbReference type="ARBA" id="ARBA00006958"/>
    </source>
</evidence>
<accession>A0AAN7ZI94</accession>
<evidence type="ECO:0000256" key="2">
    <source>
        <dbReference type="ARBA" id="ARBA00004123"/>
    </source>
</evidence>
<evidence type="ECO:0000256" key="6">
    <source>
        <dbReference type="ARBA" id="ARBA00022801"/>
    </source>
</evidence>
<keyword evidence="10" id="KW-1185">Reference proteome</keyword>